<dbReference type="EMBL" id="CP076128">
    <property type="protein sequence ID" value="QWG08196.1"/>
    <property type="molecule type" value="Genomic_DNA"/>
</dbReference>
<keyword evidence="2" id="KW-1185">Reference proteome</keyword>
<name>A0ABX8GY26_9BACT</name>
<organism evidence="1 2">
    <name type="scientific">Flammeovirga kamogawensis</name>
    <dbReference type="NCBI Taxonomy" id="373891"/>
    <lineage>
        <taxon>Bacteria</taxon>
        <taxon>Pseudomonadati</taxon>
        <taxon>Bacteroidota</taxon>
        <taxon>Cytophagia</taxon>
        <taxon>Cytophagales</taxon>
        <taxon>Flammeovirgaceae</taxon>
        <taxon>Flammeovirga</taxon>
    </lineage>
</organism>
<protein>
    <submittedName>
        <fullName evidence="1">Uncharacterized protein</fullName>
    </submittedName>
</protein>
<sequence>MTIFKNIIGLVLVFLMTIACDPLKDINDSIDDGRSPVSSDYTFTDDDYGLSCNADVQKFMSFSETVPPDNDTCGVAQILNQKFYGVSGDIMNTTYNYYNALYKGTTVSYTATQSDYDRYGGFGSLSLNSSIQVCDSVFTANNGSPAEKSDVVSLTATYYDNGYTTPTDTLIEYISFGSPIWQQIYVLQSDDYRAMDQSYDNFSSKNDALARIPTWLNLIERPYASEGDVQVIQYSVSEKDSDGNRVTKDYVAEFNYTNGTWVAINDTQAQTGAYKWDNETKLWNVSPVYTFVVTTDDKYDQEYTLTEADYTSVGESYPNFDGRNNTQEDIDTKIGTILNSQSEIVIEEGQNIKVNYVVYDGSSNDEVGYYKATLP</sequence>
<accession>A0ABX8GY26</accession>
<dbReference type="RefSeq" id="WP_144075572.1">
    <property type="nucleotide sequence ID" value="NZ_CP076128.1"/>
</dbReference>
<proteinExistence type="predicted"/>
<reference evidence="1 2" key="1">
    <citation type="submission" date="2021-05" db="EMBL/GenBank/DDBJ databases">
        <title>Comparative genomic studies on the polysaccharide-degrading batcterial strains of the Flammeovirga genus.</title>
        <authorList>
            <person name="Zewei F."/>
            <person name="Zheng Z."/>
            <person name="Yu L."/>
            <person name="Ruyue G."/>
            <person name="Yanhong M."/>
            <person name="Yuanyuan C."/>
            <person name="Jingyan G."/>
            <person name="Wenjun H."/>
        </authorList>
    </citation>
    <scope>NUCLEOTIDE SEQUENCE [LARGE SCALE GENOMIC DNA]</scope>
    <source>
        <strain evidence="1 2">YS10</strain>
    </source>
</reference>
<evidence type="ECO:0000313" key="2">
    <source>
        <dbReference type="Proteomes" id="UP000682802"/>
    </source>
</evidence>
<dbReference type="PROSITE" id="PS51257">
    <property type="entry name" value="PROKAR_LIPOPROTEIN"/>
    <property type="match status" value="1"/>
</dbReference>
<dbReference type="Proteomes" id="UP000682802">
    <property type="component" value="Chromosome 1"/>
</dbReference>
<evidence type="ECO:0000313" key="1">
    <source>
        <dbReference type="EMBL" id="QWG08196.1"/>
    </source>
</evidence>
<gene>
    <name evidence="1" type="ORF">KM029_04460</name>
</gene>